<evidence type="ECO:0000313" key="3">
    <source>
        <dbReference type="Proteomes" id="UP000234331"/>
    </source>
</evidence>
<reference evidence="2 3" key="1">
    <citation type="submission" date="2017-06" db="EMBL/GenBank/DDBJ databases">
        <authorList>
            <person name="Kim H.J."/>
            <person name="Triplett B.A."/>
        </authorList>
    </citation>
    <scope>NUCLEOTIDE SEQUENCE [LARGE SCALE GENOMIC DNA]</scope>
    <source>
        <strain evidence="2">FRACA_ARgP5</strain>
    </source>
</reference>
<dbReference type="Proteomes" id="UP000234331">
    <property type="component" value="Unassembled WGS sequence"/>
</dbReference>
<keyword evidence="3" id="KW-1185">Reference proteome</keyword>
<proteinExistence type="predicted"/>
<dbReference type="EMBL" id="FZMO01000087">
    <property type="protein sequence ID" value="SNQ47215.1"/>
    <property type="molecule type" value="Genomic_DNA"/>
</dbReference>
<sequence length="127" mass="13782">MIDEARAQDIAAALLGRPADDPQQPWSLQEFPQGWLINEAAHLREEHAGVAGRVIERDTGRVMLFPSRVPPSRILTDYDAIVDKGYPGTPLRIGVPQADTVDGGTNLTAARDLTDHQDAASARGCDR</sequence>
<evidence type="ECO:0000313" key="2">
    <source>
        <dbReference type="EMBL" id="SNQ47215.1"/>
    </source>
</evidence>
<feature type="compositionally biased region" description="Basic and acidic residues" evidence="1">
    <location>
        <begin position="112"/>
        <end position="127"/>
    </location>
</feature>
<accession>A0A2I2KNH0</accession>
<protein>
    <submittedName>
        <fullName evidence="2">Uncharacterized protein</fullName>
    </submittedName>
</protein>
<dbReference type="AlphaFoldDB" id="A0A2I2KNH0"/>
<feature type="region of interest" description="Disordered" evidence="1">
    <location>
        <begin position="104"/>
        <end position="127"/>
    </location>
</feature>
<gene>
    <name evidence="2" type="ORF">FRACA_1770017</name>
</gene>
<organism evidence="2 3">
    <name type="scientific">Frankia canadensis</name>
    <dbReference type="NCBI Taxonomy" id="1836972"/>
    <lineage>
        <taxon>Bacteria</taxon>
        <taxon>Bacillati</taxon>
        <taxon>Actinomycetota</taxon>
        <taxon>Actinomycetes</taxon>
        <taxon>Frankiales</taxon>
        <taxon>Frankiaceae</taxon>
        <taxon>Frankia</taxon>
    </lineage>
</organism>
<name>A0A2I2KNH0_9ACTN</name>
<dbReference type="RefSeq" id="WP_207770232.1">
    <property type="nucleotide sequence ID" value="NZ_FZMO01000087.1"/>
</dbReference>
<evidence type="ECO:0000256" key="1">
    <source>
        <dbReference type="SAM" id="MobiDB-lite"/>
    </source>
</evidence>